<feature type="compositionally biased region" description="Acidic residues" evidence="1">
    <location>
        <begin position="394"/>
        <end position="427"/>
    </location>
</feature>
<dbReference type="OrthoDB" id="416454at2759"/>
<protein>
    <recommendedName>
        <fullName evidence="4">Reverse transcriptase domain-containing protein</fullName>
    </recommendedName>
</protein>
<comment type="caution">
    <text evidence="2">The sequence shown here is derived from an EMBL/GenBank/DDBJ whole genome shotgun (WGS) entry which is preliminary data.</text>
</comment>
<dbReference type="Proteomes" id="UP000299102">
    <property type="component" value="Unassembled WGS sequence"/>
</dbReference>
<proteinExistence type="predicted"/>
<evidence type="ECO:0000256" key="1">
    <source>
        <dbReference type="SAM" id="MobiDB-lite"/>
    </source>
</evidence>
<organism evidence="2 3">
    <name type="scientific">Eumeta variegata</name>
    <name type="common">Bagworm moth</name>
    <name type="synonym">Eumeta japonica</name>
    <dbReference type="NCBI Taxonomy" id="151549"/>
    <lineage>
        <taxon>Eukaryota</taxon>
        <taxon>Metazoa</taxon>
        <taxon>Ecdysozoa</taxon>
        <taxon>Arthropoda</taxon>
        <taxon>Hexapoda</taxon>
        <taxon>Insecta</taxon>
        <taxon>Pterygota</taxon>
        <taxon>Neoptera</taxon>
        <taxon>Endopterygota</taxon>
        <taxon>Lepidoptera</taxon>
        <taxon>Glossata</taxon>
        <taxon>Ditrysia</taxon>
        <taxon>Tineoidea</taxon>
        <taxon>Psychidae</taxon>
        <taxon>Oiketicinae</taxon>
        <taxon>Eumeta</taxon>
    </lineage>
</organism>
<evidence type="ECO:0000313" key="3">
    <source>
        <dbReference type="Proteomes" id="UP000299102"/>
    </source>
</evidence>
<reference evidence="2 3" key="1">
    <citation type="journal article" date="2019" name="Commun. Biol.">
        <title>The bagworm genome reveals a unique fibroin gene that provides high tensile strength.</title>
        <authorList>
            <person name="Kono N."/>
            <person name="Nakamura H."/>
            <person name="Ohtoshi R."/>
            <person name="Tomita M."/>
            <person name="Numata K."/>
            <person name="Arakawa K."/>
        </authorList>
    </citation>
    <scope>NUCLEOTIDE SEQUENCE [LARGE SCALE GENOMIC DNA]</scope>
</reference>
<name>A0A4C1ZL05_EUMVA</name>
<accession>A0A4C1ZL05</accession>
<sequence length="427" mass="47141">MKTEGTVPTPALKRPDMSIAFDDQKAECLADSIELQCSDNPTTWNMLEDLIITCSQQALRLVEHISEGFKVKRKTVAVFFDVAKAFDRLDNTYSSMRPIRAGVPRSTLSPLLYPRINDIPRPSSGVQLALFADDTALYPVEAVSYEPPPYHFCRRPRSLIDPPDELTIEVEKLIELNKMPIRTSVAGEAAPGAPLSEHYATPRATTRSTGATQYVLRATRYSRVTSAAHRRRSACRGRSSGARRGGAAGAAGRRACPEIVRLRDADVPAPPPSQPVAQPAGGRAARPPPPALRPLLVATIILKHFVVERFILVARCIFDTYNKSINLPQTFGKLAESILIKPVCQKAKEVHRLFDRYLKPSIKDCERQNREGYIPIRLGNATPLEVENIILGDSQDDSADNEEDSDVCSDEVDSSDDSESSLESDYE</sequence>
<evidence type="ECO:0000313" key="2">
    <source>
        <dbReference type="EMBL" id="GBP87992.1"/>
    </source>
</evidence>
<gene>
    <name evidence="2" type="ORF">EVAR_66203_1</name>
</gene>
<feature type="region of interest" description="Disordered" evidence="1">
    <location>
        <begin position="392"/>
        <end position="427"/>
    </location>
</feature>
<feature type="region of interest" description="Disordered" evidence="1">
    <location>
        <begin position="189"/>
        <end position="208"/>
    </location>
</feature>
<feature type="compositionally biased region" description="Low complexity" evidence="1">
    <location>
        <begin position="275"/>
        <end position="285"/>
    </location>
</feature>
<evidence type="ECO:0008006" key="4">
    <source>
        <dbReference type="Google" id="ProtNLM"/>
    </source>
</evidence>
<dbReference type="EMBL" id="BGZK01001899">
    <property type="protein sequence ID" value="GBP87992.1"/>
    <property type="molecule type" value="Genomic_DNA"/>
</dbReference>
<feature type="region of interest" description="Disordered" evidence="1">
    <location>
        <begin position="265"/>
        <end position="287"/>
    </location>
</feature>
<keyword evidence="3" id="KW-1185">Reference proteome</keyword>
<dbReference type="AlphaFoldDB" id="A0A4C1ZL05"/>
<feature type="region of interest" description="Disordered" evidence="1">
    <location>
        <begin position="227"/>
        <end position="250"/>
    </location>
</feature>